<dbReference type="Proteomes" id="UP000807159">
    <property type="component" value="Chromosome 19"/>
</dbReference>
<name>A0A8T2WLC4_POPDE</name>
<proteinExistence type="predicted"/>
<gene>
    <name evidence="2" type="ORF">H0E87_031232</name>
</gene>
<dbReference type="EMBL" id="JACEGQ020000019">
    <property type="protein sequence ID" value="KAH8481192.1"/>
    <property type="molecule type" value="Genomic_DNA"/>
</dbReference>
<feature type="non-terminal residue" evidence="2">
    <location>
        <position position="101"/>
    </location>
</feature>
<reference evidence="2" key="1">
    <citation type="journal article" date="2021" name="J. Hered.">
        <title>Genome Assembly of Salicaceae Populus deltoides (Eastern Cottonwood) I-69 Based on Nanopore Sequencing and Hi-C Technologies.</title>
        <authorList>
            <person name="Bai S."/>
            <person name="Wu H."/>
            <person name="Zhang J."/>
            <person name="Pan Z."/>
            <person name="Zhao W."/>
            <person name="Li Z."/>
            <person name="Tong C."/>
        </authorList>
    </citation>
    <scope>NUCLEOTIDE SEQUENCE</scope>
    <source>
        <tissue evidence="2">Leaf</tissue>
    </source>
</reference>
<sequence>MRSPLVCRGSAEMAEWAEGRLERLSYREGRSGDGGLWVRGGACVVEAVRGKGAGKTMEEEEDGWWGKTKNQNQQGGGGCLSFGSLAFGQKSGGWRLGMRRK</sequence>
<evidence type="ECO:0000313" key="2">
    <source>
        <dbReference type="EMBL" id="KAH8481192.1"/>
    </source>
</evidence>
<keyword evidence="3" id="KW-1185">Reference proteome</keyword>
<accession>A0A8T2WLC4</accession>
<evidence type="ECO:0000313" key="3">
    <source>
        <dbReference type="Proteomes" id="UP000807159"/>
    </source>
</evidence>
<organism evidence="2 3">
    <name type="scientific">Populus deltoides</name>
    <name type="common">Eastern poplar</name>
    <name type="synonym">Eastern cottonwood</name>
    <dbReference type="NCBI Taxonomy" id="3696"/>
    <lineage>
        <taxon>Eukaryota</taxon>
        <taxon>Viridiplantae</taxon>
        <taxon>Streptophyta</taxon>
        <taxon>Embryophyta</taxon>
        <taxon>Tracheophyta</taxon>
        <taxon>Spermatophyta</taxon>
        <taxon>Magnoliopsida</taxon>
        <taxon>eudicotyledons</taxon>
        <taxon>Gunneridae</taxon>
        <taxon>Pentapetalae</taxon>
        <taxon>rosids</taxon>
        <taxon>fabids</taxon>
        <taxon>Malpighiales</taxon>
        <taxon>Salicaceae</taxon>
        <taxon>Saliceae</taxon>
        <taxon>Populus</taxon>
    </lineage>
</organism>
<protein>
    <submittedName>
        <fullName evidence="2">Uncharacterized protein</fullName>
    </submittedName>
</protein>
<dbReference type="AlphaFoldDB" id="A0A8T2WLC4"/>
<comment type="caution">
    <text evidence="2">The sequence shown here is derived from an EMBL/GenBank/DDBJ whole genome shotgun (WGS) entry which is preliminary data.</text>
</comment>
<evidence type="ECO:0000256" key="1">
    <source>
        <dbReference type="SAM" id="MobiDB-lite"/>
    </source>
</evidence>
<feature type="region of interest" description="Disordered" evidence="1">
    <location>
        <begin position="51"/>
        <end position="72"/>
    </location>
</feature>